<evidence type="ECO:0008006" key="8">
    <source>
        <dbReference type="Google" id="ProtNLM"/>
    </source>
</evidence>
<evidence type="ECO:0000256" key="2">
    <source>
        <dbReference type="ARBA" id="ARBA00009012"/>
    </source>
</evidence>
<dbReference type="GO" id="GO:0016020">
    <property type="term" value="C:membrane"/>
    <property type="evidence" value="ECO:0007669"/>
    <property type="project" value="UniProtKB-SubCell"/>
</dbReference>
<reference evidence="7" key="1">
    <citation type="submission" date="2021-01" db="EMBL/GenBank/DDBJ databases">
        <authorList>
            <person name="Corre E."/>
            <person name="Pelletier E."/>
            <person name="Niang G."/>
            <person name="Scheremetjew M."/>
            <person name="Finn R."/>
            <person name="Kale V."/>
            <person name="Holt S."/>
            <person name="Cochrane G."/>
            <person name="Meng A."/>
            <person name="Brown T."/>
            <person name="Cohen L."/>
        </authorList>
    </citation>
    <scope>NUCLEOTIDE SEQUENCE</scope>
    <source>
        <strain evidence="7">CCMP147</strain>
    </source>
</reference>
<dbReference type="PANTHER" id="PTHR13353">
    <property type="entry name" value="TRANSMEMBRANE PROTEIN 19"/>
    <property type="match status" value="1"/>
</dbReference>
<comment type="subcellular location">
    <subcellularLocation>
        <location evidence="1">Membrane</location>
        <topology evidence="1">Multi-pass membrane protein</topology>
    </subcellularLocation>
</comment>
<keyword evidence="5 6" id="KW-0472">Membrane</keyword>
<feature type="transmembrane region" description="Helical" evidence="6">
    <location>
        <begin position="171"/>
        <end position="192"/>
    </location>
</feature>
<dbReference type="InterPro" id="IPR002794">
    <property type="entry name" value="DUF92_TMEM19"/>
</dbReference>
<dbReference type="PANTHER" id="PTHR13353:SF5">
    <property type="entry name" value="TRANSMEMBRANE PROTEIN 19"/>
    <property type="match status" value="1"/>
</dbReference>
<evidence type="ECO:0000256" key="1">
    <source>
        <dbReference type="ARBA" id="ARBA00004141"/>
    </source>
</evidence>
<gene>
    <name evidence="7" type="ORF">TDUB1175_LOCUS16127</name>
</gene>
<evidence type="ECO:0000256" key="5">
    <source>
        <dbReference type="ARBA" id="ARBA00023136"/>
    </source>
</evidence>
<accession>A0A7R9ZDG7</accession>
<keyword evidence="4 6" id="KW-1133">Transmembrane helix</keyword>
<feature type="transmembrane region" description="Helical" evidence="6">
    <location>
        <begin position="204"/>
        <end position="228"/>
    </location>
</feature>
<keyword evidence="3 6" id="KW-0812">Transmembrane</keyword>
<organism evidence="7">
    <name type="scientific">Pseudictyota dubia</name>
    <dbReference type="NCBI Taxonomy" id="2749911"/>
    <lineage>
        <taxon>Eukaryota</taxon>
        <taxon>Sar</taxon>
        <taxon>Stramenopiles</taxon>
        <taxon>Ochrophyta</taxon>
        <taxon>Bacillariophyta</taxon>
        <taxon>Mediophyceae</taxon>
        <taxon>Biddulphiophycidae</taxon>
        <taxon>Eupodiscales</taxon>
        <taxon>Odontellaceae</taxon>
        <taxon>Pseudictyota</taxon>
    </lineage>
</organism>
<feature type="transmembrane region" description="Helical" evidence="6">
    <location>
        <begin position="268"/>
        <end position="287"/>
    </location>
</feature>
<dbReference type="EMBL" id="HBED01032187">
    <property type="protein sequence ID" value="CAD8317333.1"/>
    <property type="molecule type" value="Transcribed_RNA"/>
</dbReference>
<evidence type="ECO:0000313" key="7">
    <source>
        <dbReference type="EMBL" id="CAD8317333.1"/>
    </source>
</evidence>
<evidence type="ECO:0000256" key="6">
    <source>
        <dbReference type="SAM" id="Phobius"/>
    </source>
</evidence>
<proteinExistence type="inferred from homology"/>
<comment type="similarity">
    <text evidence="2">Belongs to the TMEM19 family.</text>
</comment>
<evidence type="ECO:0000256" key="4">
    <source>
        <dbReference type="ARBA" id="ARBA00022989"/>
    </source>
</evidence>
<feature type="transmembrane region" description="Helical" evidence="6">
    <location>
        <begin position="36"/>
        <end position="58"/>
    </location>
</feature>
<sequence length="289" mass="29909">MRPFGPAAALLGALVATLIAARAVKRKSLTTAGAAAAWIVGFLSICTGLRGFVLLMFYQLGTIATKYRKEVKESRDASAAKGAVRGPGQVFACSAIAVACSVVHALLYGEEKSIDFVENQGASSLACAVIAHHATCLADTLASELGILARQEPVLITQPWRRVPPGTNGGVTWWGTLWSGIGGILMGLGTALMDAASGIEIRPAAVLCYGLACGLVGSFIDSVLGATVQVSYYDNDKKLAYCGEDTMLPPSALRICGANVLSNAQVNLVSVLVTSVLGGLVMGPIFFGM</sequence>
<dbReference type="AlphaFoldDB" id="A0A7R9ZDG7"/>
<dbReference type="Pfam" id="PF01940">
    <property type="entry name" value="DUF92"/>
    <property type="match status" value="1"/>
</dbReference>
<evidence type="ECO:0000256" key="3">
    <source>
        <dbReference type="ARBA" id="ARBA00022692"/>
    </source>
</evidence>
<protein>
    <recommendedName>
        <fullName evidence="8">Transmembrane protein 19</fullName>
    </recommendedName>
</protein>
<name>A0A7R9ZDG7_9STRA</name>